<keyword evidence="4" id="KW-1185">Reference proteome</keyword>
<dbReference type="GO" id="GO:0006511">
    <property type="term" value="P:ubiquitin-dependent protein catabolic process"/>
    <property type="evidence" value="ECO:0007669"/>
    <property type="project" value="TreeGrafter"/>
</dbReference>
<dbReference type="GeneID" id="24425264"/>
<dbReference type="EMBL" id="LN871598">
    <property type="protein sequence ID" value="CTQ41222.1"/>
    <property type="molecule type" value="Genomic_DNA"/>
</dbReference>
<dbReference type="InterPro" id="IPR035985">
    <property type="entry name" value="Ubiquitin-activating_enz"/>
</dbReference>
<feature type="chain" id="PRO_5005493972" evidence="1">
    <location>
        <begin position="25"/>
        <end position="732"/>
    </location>
</feature>
<dbReference type="PANTHER" id="PTHR10953:SF4">
    <property type="entry name" value="UBIQUITIN-ACTIVATING ENZYME E1 C-TERMINAL DOMAIN-CONTAINING PROTEIN"/>
    <property type="match status" value="1"/>
</dbReference>
<sequence>MSPVGTNTIIHILLLLKYSPDCVAIRSGSHFTLANLGQYPPQNNNPYSCKFSRLNLAIGGDVARLSNGKGVLIVNDNKLASLVKSHLSIAGIINYVYRANDGQSIAGFVWDTFNLYGKGDIPSNISVVVGCNLTNLQYFWWKIKCLLNNLVLITADCYNSNCTVSNHANCSDNWSVIRGLSKSIGYIFSKNDSSILATELTASIVACESIKSITNTLEPIKTPWNKKIETPQSRPINILLIGAGAVGCEMVRMLQQMGFLAPGSKLTVVDFDIVDTVNLSTQLVYNEEDVGKDKVAAIKKYLTRSSIYLDKPDYLTGKDLDICTISAKFDGNTAKKIFSDWIKSCLSNKRDKLIIAAVDNFKARMLIDRYSLLYQIPLLEIGIDGTKGSSSISIPYLTDPYSSMPGSDSTSNASCSVKGIPNDTNDTAMFGKLVVTNLLFKGNNFDQTSSQLRNTIMTLFPLNNEDWFIDEVESVLSLSLEVQNGYIKKYSDNEDVNNYLQKSDKSRLLMVKLANLRARVFGLEPNNTETILAMIDNIVPSASFTTSSIVALALSNLTGFKYEKTAVPWFREYRNNDYKLSCDKGIMTLYRKDKPMLWLKMHKYKRFFPIKNNYFWYFLNLANCNFTPVAAPEIEVWWPSRKSLFGKTRIGLSVWDVFNPSTYEMTLNDLALCYEEMFRVRIVGFVSLANNMEDQVLQLDDTKLCQLADCLGLRPIAKMDNQIIQLPDTLLD</sequence>
<gene>
    <name evidence="3" type="ORF">BMR1_03g03110</name>
</gene>
<dbReference type="KEGG" id="bmic:BMR1_03g03110"/>
<proteinExistence type="predicted"/>
<dbReference type="Proteomes" id="UP000002899">
    <property type="component" value="Chromosome III"/>
</dbReference>
<feature type="signal peptide" evidence="1">
    <location>
        <begin position="1"/>
        <end position="24"/>
    </location>
</feature>
<accession>A0A0K3ANX1</accession>
<dbReference type="GO" id="GO:0045116">
    <property type="term" value="P:protein neddylation"/>
    <property type="evidence" value="ECO:0007669"/>
    <property type="project" value="UniProtKB-UniPathway"/>
</dbReference>
<evidence type="ECO:0000259" key="2">
    <source>
        <dbReference type="Pfam" id="PF00899"/>
    </source>
</evidence>
<dbReference type="OrthoDB" id="10252231at2759"/>
<dbReference type="VEuPathDB" id="PiroplasmaDB:BMR1_03g03110"/>
<dbReference type="UniPathway" id="UPA00885"/>
<dbReference type="Gene3D" id="3.40.50.720">
    <property type="entry name" value="NAD(P)-binding Rossmann-like Domain"/>
    <property type="match status" value="1"/>
</dbReference>
<keyword evidence="1" id="KW-0732">Signal</keyword>
<evidence type="ECO:0000313" key="3">
    <source>
        <dbReference type="EMBL" id="CTQ41222.1"/>
    </source>
</evidence>
<feature type="domain" description="THIF-type NAD/FAD binding fold" evidence="2">
    <location>
        <begin position="237"/>
        <end position="562"/>
    </location>
</feature>
<reference evidence="3 4" key="1">
    <citation type="journal article" date="2012" name="Nucleic Acids Res.">
        <title>Sequencing of the smallest Apicomplexan genome from the human pathogen Babesia microti.</title>
        <authorList>
            <person name="Cornillot E."/>
            <person name="Hadj-Kaddour K."/>
            <person name="Dassouli A."/>
            <person name="Noel B."/>
            <person name="Ranwez V."/>
            <person name="Vacherie B."/>
            <person name="Augagneur Y."/>
            <person name="Bres V."/>
            <person name="Duclos A."/>
            <person name="Randazzo S."/>
            <person name="Carcy B."/>
            <person name="Debierre-Grockiego F."/>
            <person name="Delbecq S."/>
            <person name="Moubri-Menage K."/>
            <person name="Shams-Eldin H."/>
            <person name="Usmani-Brown S."/>
            <person name="Bringaud F."/>
            <person name="Wincker P."/>
            <person name="Vivares C.P."/>
            <person name="Schwarz R.T."/>
            <person name="Schetters T.P."/>
            <person name="Krause P.J."/>
            <person name="Gorenflot A."/>
            <person name="Berry V."/>
            <person name="Barbe V."/>
            <person name="Ben Mamoun C."/>
        </authorList>
    </citation>
    <scope>NUCLEOTIDE SEQUENCE [LARGE SCALE GENOMIC DNA]</scope>
    <source>
        <strain evidence="3 4">RI</strain>
    </source>
</reference>
<dbReference type="RefSeq" id="XP_012649233.1">
    <property type="nucleotide sequence ID" value="XM_012793779.1"/>
</dbReference>
<dbReference type="GO" id="GO:0005737">
    <property type="term" value="C:cytoplasm"/>
    <property type="evidence" value="ECO:0007669"/>
    <property type="project" value="TreeGrafter"/>
</dbReference>
<evidence type="ECO:0000313" key="4">
    <source>
        <dbReference type="Proteomes" id="UP000002899"/>
    </source>
</evidence>
<dbReference type="GO" id="GO:0005634">
    <property type="term" value="C:nucleus"/>
    <property type="evidence" value="ECO:0007669"/>
    <property type="project" value="TreeGrafter"/>
</dbReference>
<dbReference type="InterPro" id="IPR000594">
    <property type="entry name" value="ThiF_NAD_FAD-bd"/>
</dbReference>
<dbReference type="GO" id="GO:0004839">
    <property type="term" value="F:ubiquitin activating enzyme activity"/>
    <property type="evidence" value="ECO:0007669"/>
    <property type="project" value="TreeGrafter"/>
</dbReference>
<reference evidence="3 4" key="3">
    <citation type="journal article" date="2016" name="Sci. Rep.">
        <title>Genome-wide diversity and gene expression profiling of Babesia microti isolates identify polymorphic genes that mediate host-pathogen interactions.</title>
        <authorList>
            <person name="Silva J.C."/>
            <person name="Cornillot E."/>
            <person name="McCracken C."/>
            <person name="Usmani-Brown S."/>
            <person name="Dwivedi A."/>
            <person name="Ifeonu O.O."/>
            <person name="Crabtree J."/>
            <person name="Gotia H.T."/>
            <person name="Virji A.Z."/>
            <person name="Reynes C."/>
            <person name="Colinge J."/>
            <person name="Kumar V."/>
            <person name="Lawres L."/>
            <person name="Pazzi J.E."/>
            <person name="Pablo J.V."/>
            <person name="Hung C."/>
            <person name="Brancato J."/>
            <person name="Kumari P."/>
            <person name="Orvis J."/>
            <person name="Tretina K."/>
            <person name="Chibucos M."/>
            <person name="Ott S."/>
            <person name="Sadzewicz L."/>
            <person name="Sengamalay N."/>
            <person name="Shetty A.C."/>
            <person name="Su Q."/>
            <person name="Tallon L."/>
            <person name="Fraser C.M."/>
            <person name="Frutos R."/>
            <person name="Molina D.M."/>
            <person name="Krause P.J."/>
            <person name="Ben Mamoun C."/>
        </authorList>
    </citation>
    <scope>NUCLEOTIDE SEQUENCE [LARGE SCALE GENOMIC DNA]</scope>
    <source>
        <strain evidence="3 4">RI</strain>
    </source>
</reference>
<dbReference type="Pfam" id="PF00899">
    <property type="entry name" value="ThiF"/>
    <property type="match status" value="1"/>
</dbReference>
<organism evidence="3 4">
    <name type="scientific">Babesia microti (strain RI)</name>
    <dbReference type="NCBI Taxonomy" id="1133968"/>
    <lineage>
        <taxon>Eukaryota</taxon>
        <taxon>Sar</taxon>
        <taxon>Alveolata</taxon>
        <taxon>Apicomplexa</taxon>
        <taxon>Aconoidasida</taxon>
        <taxon>Piroplasmida</taxon>
        <taxon>Babesiidae</taxon>
        <taxon>Babesia</taxon>
    </lineage>
</organism>
<dbReference type="InterPro" id="IPR045886">
    <property type="entry name" value="ThiF/MoeB/HesA"/>
</dbReference>
<protein>
    <submittedName>
        <fullName evidence="3">Ubiquitin-activating enzyme E1 1</fullName>
    </submittedName>
</protein>
<dbReference type="SUPFAM" id="SSF69572">
    <property type="entry name" value="Activating enzymes of the ubiquitin-like proteins"/>
    <property type="match status" value="1"/>
</dbReference>
<dbReference type="AlphaFoldDB" id="A0A0K3ANX1"/>
<dbReference type="GO" id="GO:0006974">
    <property type="term" value="P:DNA damage response"/>
    <property type="evidence" value="ECO:0007669"/>
    <property type="project" value="TreeGrafter"/>
</dbReference>
<reference evidence="3 4" key="2">
    <citation type="journal article" date="2013" name="PLoS ONE">
        <title>Whole genome mapping and re-organization of the nuclear and mitochondrial genomes of Babesia microti isolates.</title>
        <authorList>
            <person name="Cornillot E."/>
            <person name="Dassouli A."/>
            <person name="Garg A."/>
            <person name="Pachikara N."/>
            <person name="Randazzo S."/>
            <person name="Depoix D."/>
            <person name="Carcy B."/>
            <person name="Delbecq S."/>
            <person name="Frutos R."/>
            <person name="Silva J.C."/>
            <person name="Sutton R."/>
            <person name="Krause P.J."/>
            <person name="Mamoun C.B."/>
        </authorList>
    </citation>
    <scope>NUCLEOTIDE SEQUENCE [LARGE SCALE GENOMIC DNA]</scope>
    <source>
        <strain evidence="3 4">RI</strain>
    </source>
</reference>
<dbReference type="PANTHER" id="PTHR10953">
    <property type="entry name" value="UBIQUITIN-ACTIVATING ENZYME E1"/>
    <property type="match status" value="1"/>
</dbReference>
<name>A0A0K3ANX1_BABMR</name>
<evidence type="ECO:0000256" key="1">
    <source>
        <dbReference type="SAM" id="SignalP"/>
    </source>
</evidence>